<dbReference type="InterPro" id="IPR000524">
    <property type="entry name" value="Tscrpt_reg_HTH_GntR"/>
</dbReference>
<dbReference type="Pfam" id="PF00392">
    <property type="entry name" value="GntR"/>
    <property type="match status" value="1"/>
</dbReference>
<dbReference type="EMBL" id="JACHXN010000007">
    <property type="protein sequence ID" value="MBB3146363.1"/>
    <property type="molecule type" value="Genomic_DNA"/>
</dbReference>
<sequence>MEFFIDRDLPVPLRTQLHGLIEYGIACGELLPGEALPSVRELAEKIGVAPMTVSQVYADLKAEGLIDARPGSGTFVSDSLQARLAGRSDQTNLHRHIDALIEQSRALGIRSAEFVSLVSSRVFYRESLGQRMRIVMIGLFPEATASYARFIAARLGKGVAVEPLTISAIERDPATRARANSADLAITFANRHREVAALVPNTKVVTISFTPSEETRMALASLDSLASIAVVSRFPDFLPIMKAGVQRFAPHVREIAGATLETAGLDENIAHASVIIFASGAEEVTSRLRPGAQAIEYRHAPDVADIEKVILPIIRAAGGLPPPASENALRMASMDK</sequence>
<dbReference type="PANTHER" id="PTHR38445">
    <property type="entry name" value="HTH-TYPE TRANSCRIPTIONAL REPRESSOR YTRA"/>
    <property type="match status" value="1"/>
</dbReference>
<protein>
    <submittedName>
        <fullName evidence="5">DNA-binding transcriptional regulator YhcF (GntR family)</fullName>
    </submittedName>
</protein>
<dbReference type="GO" id="GO:0003700">
    <property type="term" value="F:DNA-binding transcription factor activity"/>
    <property type="evidence" value="ECO:0007669"/>
    <property type="project" value="InterPro"/>
</dbReference>
<keyword evidence="6" id="KW-1185">Reference proteome</keyword>
<dbReference type="SMART" id="SM00345">
    <property type="entry name" value="HTH_GNTR"/>
    <property type="match status" value="1"/>
</dbReference>
<feature type="domain" description="HTH gntR-type" evidence="4">
    <location>
        <begin position="11"/>
        <end position="79"/>
    </location>
</feature>
<evidence type="ECO:0000313" key="5">
    <source>
        <dbReference type="EMBL" id="MBB3146363.1"/>
    </source>
</evidence>
<dbReference type="GO" id="GO:0003677">
    <property type="term" value="F:DNA binding"/>
    <property type="evidence" value="ECO:0007669"/>
    <property type="project" value="UniProtKB-KW"/>
</dbReference>
<keyword evidence="2 5" id="KW-0238">DNA-binding</keyword>
<dbReference type="SUPFAM" id="SSF46785">
    <property type="entry name" value="Winged helix' DNA-binding domain"/>
    <property type="match status" value="1"/>
</dbReference>
<evidence type="ECO:0000256" key="3">
    <source>
        <dbReference type="ARBA" id="ARBA00023163"/>
    </source>
</evidence>
<dbReference type="CDD" id="cd07377">
    <property type="entry name" value="WHTH_GntR"/>
    <property type="match status" value="1"/>
</dbReference>
<name>A0A839U8Y6_9HYPH</name>
<dbReference type="PANTHER" id="PTHR38445:SF7">
    <property type="entry name" value="GNTR-FAMILY TRANSCRIPTIONAL REGULATOR"/>
    <property type="match status" value="1"/>
</dbReference>
<dbReference type="AlphaFoldDB" id="A0A839U8Y6"/>
<keyword evidence="1" id="KW-0805">Transcription regulation</keyword>
<dbReference type="Gene3D" id="1.10.10.10">
    <property type="entry name" value="Winged helix-like DNA-binding domain superfamily/Winged helix DNA-binding domain"/>
    <property type="match status" value="1"/>
</dbReference>
<proteinExistence type="predicted"/>
<accession>A0A839U8Y6</accession>
<evidence type="ECO:0000256" key="1">
    <source>
        <dbReference type="ARBA" id="ARBA00023015"/>
    </source>
</evidence>
<comment type="caution">
    <text evidence="5">The sequence shown here is derived from an EMBL/GenBank/DDBJ whole genome shotgun (WGS) entry which is preliminary data.</text>
</comment>
<reference evidence="5 6" key="1">
    <citation type="submission" date="2020-08" db="EMBL/GenBank/DDBJ databases">
        <title>Genomic Encyclopedia of Type Strains, Phase III (KMG-III): the genomes of soil and plant-associated and newly described type strains.</title>
        <authorList>
            <person name="Whitman W."/>
        </authorList>
    </citation>
    <scope>NUCLEOTIDE SEQUENCE [LARGE SCALE GENOMIC DNA]</scope>
    <source>
        <strain evidence="5 6">CECT 7015</strain>
    </source>
</reference>
<gene>
    <name evidence="5" type="ORF">FHS21_002778</name>
</gene>
<dbReference type="RefSeq" id="WP_183662223.1">
    <property type="nucleotide sequence ID" value="NZ_JACHXN010000007.1"/>
</dbReference>
<dbReference type="PROSITE" id="PS50949">
    <property type="entry name" value="HTH_GNTR"/>
    <property type="match status" value="1"/>
</dbReference>
<dbReference type="InterPro" id="IPR036390">
    <property type="entry name" value="WH_DNA-bd_sf"/>
</dbReference>
<keyword evidence="3" id="KW-0804">Transcription</keyword>
<evidence type="ECO:0000256" key="2">
    <source>
        <dbReference type="ARBA" id="ARBA00023125"/>
    </source>
</evidence>
<dbReference type="InterPro" id="IPR036388">
    <property type="entry name" value="WH-like_DNA-bd_sf"/>
</dbReference>
<evidence type="ECO:0000313" key="6">
    <source>
        <dbReference type="Proteomes" id="UP000554520"/>
    </source>
</evidence>
<dbReference type="Proteomes" id="UP000554520">
    <property type="component" value="Unassembled WGS sequence"/>
</dbReference>
<organism evidence="5 6">
    <name type="scientific">Phyllobacterium trifolii</name>
    <dbReference type="NCBI Taxonomy" id="300193"/>
    <lineage>
        <taxon>Bacteria</taxon>
        <taxon>Pseudomonadati</taxon>
        <taxon>Pseudomonadota</taxon>
        <taxon>Alphaproteobacteria</taxon>
        <taxon>Hyphomicrobiales</taxon>
        <taxon>Phyllobacteriaceae</taxon>
        <taxon>Phyllobacterium</taxon>
    </lineage>
</organism>
<evidence type="ECO:0000259" key="4">
    <source>
        <dbReference type="PROSITE" id="PS50949"/>
    </source>
</evidence>